<evidence type="ECO:0000313" key="4">
    <source>
        <dbReference type="RefSeq" id="XP_025031726.1"/>
    </source>
</evidence>
<evidence type="ECO:0000313" key="3">
    <source>
        <dbReference type="Proteomes" id="UP000695026"/>
    </source>
</evidence>
<dbReference type="InterPro" id="IPR036869">
    <property type="entry name" value="J_dom_sf"/>
</dbReference>
<feature type="domain" description="Sacsin/Nov" evidence="2">
    <location>
        <begin position="2297"/>
        <end position="2533"/>
    </location>
</feature>
<dbReference type="KEGG" id="pbi:112542625"/>
<dbReference type="SUPFAM" id="SSF81593">
    <property type="entry name" value="Nucleotidyltransferase substrate binding subunit/domain"/>
    <property type="match status" value="1"/>
</dbReference>
<dbReference type="GeneID" id="112542625"/>
<dbReference type="NCBIfam" id="NF047352">
    <property type="entry name" value="P_loop_sacsin"/>
    <property type="match status" value="3"/>
</dbReference>
<feature type="domain" description="HEPN" evidence="1">
    <location>
        <begin position="4091"/>
        <end position="4216"/>
    </location>
</feature>
<name>A0A9F5JE98_PYTBI</name>
<dbReference type="InterPro" id="IPR001623">
    <property type="entry name" value="DnaJ_domain"/>
</dbReference>
<feature type="domain" description="Sacsin/Nov" evidence="2">
    <location>
        <begin position="1339"/>
        <end position="1580"/>
    </location>
</feature>
<feature type="domain" description="Sacsin/Nov" evidence="2">
    <location>
        <begin position="17"/>
        <end position="239"/>
    </location>
</feature>
<organism evidence="3 4">
    <name type="scientific">Python bivittatus</name>
    <name type="common">Burmese python</name>
    <name type="synonym">Python molurus bivittatus</name>
    <dbReference type="NCBI Taxonomy" id="176946"/>
    <lineage>
        <taxon>Eukaryota</taxon>
        <taxon>Metazoa</taxon>
        <taxon>Chordata</taxon>
        <taxon>Craniata</taxon>
        <taxon>Vertebrata</taxon>
        <taxon>Euteleostomi</taxon>
        <taxon>Lepidosauria</taxon>
        <taxon>Squamata</taxon>
        <taxon>Bifurcata</taxon>
        <taxon>Unidentata</taxon>
        <taxon>Episquamata</taxon>
        <taxon>Toxicofera</taxon>
        <taxon>Serpentes</taxon>
        <taxon>Henophidia</taxon>
        <taxon>Pythonidae</taxon>
        <taxon>Python</taxon>
    </lineage>
</organism>
<dbReference type="PANTHER" id="PTHR46919">
    <property type="entry name" value="ZINC FINGER, C3HC4 TYPE (RING FINGER) FAMILY PROTEIN"/>
    <property type="match status" value="1"/>
</dbReference>
<dbReference type="Pfam" id="PF25794">
    <property type="entry name" value="SACS"/>
    <property type="match status" value="3"/>
</dbReference>
<dbReference type="Gene3D" id="1.10.287.110">
    <property type="entry name" value="DnaJ domain"/>
    <property type="match status" value="1"/>
</dbReference>
<proteinExistence type="predicted"/>
<evidence type="ECO:0000259" key="2">
    <source>
        <dbReference type="Pfam" id="PF25794"/>
    </source>
</evidence>
<accession>A0A9F5JE98</accession>
<dbReference type="InterPro" id="IPR007842">
    <property type="entry name" value="HEPN_dom"/>
</dbReference>
<dbReference type="InterPro" id="IPR058210">
    <property type="entry name" value="SACS/Nov_dom"/>
</dbReference>
<evidence type="ECO:0000259" key="1">
    <source>
        <dbReference type="Pfam" id="PF05168"/>
    </source>
</evidence>
<dbReference type="PANTHER" id="PTHR46919:SF2">
    <property type="entry name" value="SACSIN"/>
    <property type="match status" value="1"/>
</dbReference>
<dbReference type="Gene3D" id="1.20.120.330">
    <property type="entry name" value="Nucleotidyltransferases domain 2"/>
    <property type="match status" value="1"/>
</dbReference>
<dbReference type="CDD" id="cd06257">
    <property type="entry name" value="DnaJ"/>
    <property type="match status" value="1"/>
</dbReference>
<dbReference type="Proteomes" id="UP000695026">
    <property type="component" value="Unplaced"/>
</dbReference>
<dbReference type="InterPro" id="IPR036890">
    <property type="entry name" value="HATPase_C_sf"/>
</dbReference>
<sequence length="4225" mass="474865">MSQREKKKKGFRQKPPPILKYLQGILRKYPDGGQILKELIQNADDAGAEEVILLYDERSFGTQSLFSDGLASTQGPALLAYNNGIFSEADWEGIKSPGISHKEDDPSTVGQFGLGFNSVYHITDFPSILSGEFLGVLDTQQAALEEGGQLWSIEEWEEAPDQFQPFWATLKSLGKPCPAVKGHFPGTLFRFPIRQSPSKISDTIYSPERVQELLHAFLNDAPISLLFLRNIQKLTLGFVGSDGGINELLKAEVSSCPFYESKAIQDVSKATEASLNRGRNRRVSEIFADDSLGSMLEINACIKTLALQGTGIGKATRCEWLMLSAEAKKVAFPGLWDLAEKVRSKPALSLAYCLQDRCTGRLNCVLPLPATEENITGLPLHISAPFQLTDDRRHVQWSEERSQARGADGRWNHLLMEEILPVAYCQMVALASFYPGDPYGAWPDPDLSQQLRYKPLVTQICQRLRNMKLLVRVGEGDPRLLHPSEAILLPKPVLNKPIGLVLEKALLLAGSPLAAAPSHVRQALILGAKDGTAVQEATAKFVGGTLRRAAKVWNGLTVSEKRLLLEYLAGDGCYLELKDLPLLPTANGHYTCFGDTGEIVFVETPDFPRILLPGLAHQFLPKDLNPVLLNHLQAIAKRGLFKNLVSLNQAIIEQKLPGALPRGWVSSNSVPVTWSPSGYPSQPPLEWLSTFWTFLTHRASSLEPFKGCPIIPLTSLTSSLNGIQLARLLPQSTLMFQRHDGRFLPDAVARILEVLGCTVIRSWESSWSHHQLKEYILEPTPNNVLQAFAHLGVANVASHLTSFSTCQIESLSAFLSTAASFSLKDIGVLAELPLFFKMPSLLPPSMPGLVSAQDHLALEKTLVPPVPTDLLTPEPVLLCRNEAERSLLFKIRGKLLGTPDLCLLCVRAMKKGSYANRVKDAKQLMLWLLHNGDTLFSQSRELQALCRDLQFVDCGSTELFRPCHLYDPENHTLLALLKPSHFPIGPFREQAVLRILRTLGLKSDLSAVSPADAITAAKEVNLSEAATANAKSRALIQVCNESPLLSHLSPQELKQLRSLPWIPAINFSVLGPAGVFLAPVSIRSEKYAGLVGLVMGLTNAFWPHAAEKLGLECSPPPQKVIENLAGLAQVVSSKEIPVLTVKLHSIYEYMQRHFTDFQHPPTCPSVWNGNGFSWPADVVLSYPNDLDLALLMPRVPPDFQQYRQLFAAWGVQQAPKEEDVCQALRKLADQINFRPKGGTQAELLLFVAALDWLRTQGYHGEKEILIPVRIAGLAGFALRPPSSALYCDMDHSRLTDLGGDLPILVHEAVSSATAACLGVEMLSARLSGLELFEAWGPSEPITLRIRNILREYSQDGDVFLELLQNAEDASAQTCRFLIDLRQHDTTEGLLDPGMAACQGPALWAQNDALFTEADFSNITQLGAATKEHQENKIGRFGLGFCTVYHMTDVPFLLSGHTILIFDPNITHLQKHIRGSARPGIRLSLTSKVATAFPEQFWPFRGIFGCQVGENYQGTLIRLPFRTEQEAKESLICSEPFGPSRIKGLETAFQEIYQYLLIFLHNVQELSLSHLSRGSNSPESAQPLATVNREGLNEAGFPLIRLTAMWESAVVTHHFLLHSCSANGEAKMLFRKGRKRGVHFMPPSASVALPLRPSTTVGRWRPDIHGFKGRVFCSLPLPIESGLPLHLTAPFAVLSNRKGLWDATEKGQWNTALLRDSVTAAWLGALNQLRDMCKEELLEDYKYYDFWPDIYNIKYPFSEAAKAFYQALIDGVNGEQPVLFSDGQKWCPLHRVCILDDDIIHEKQLSSIAAMAFSLLLPEPQVAVSLPDWVKMSFKTCTPRNSSVLNTYHWARFLRELVLPNLTKLAVPDRDALILRALDMNDASVNELLKSLPCIPTTPNEKLKTIKELVHPGGHAAPLYSPEDGCFPMGEKFLEPERLLRLEHLGMTKDWVEMEELISRAQIVAALWQQDPNKACQRVYCILDLLNDHLQESSRNTTQVLFRDIPFLPAVLPGNLRKICCPSEIYHYKMYSLVHLTEPILDKEAFEKSSKLSKEIMEFLGLNRKPPVATVLKQLERASLCSNALSKNELAKMAQNCYAFLNEVVQNNQSIMEVAQWAQKFPFILVGASFVPVGKVAHHLSFDATPYLFQLPDEYQQQKDLWRCVGLRDMFRVDDYASVLQTLAEDADGRCLSVEQLNTVLRLITVGLAGALPENQQLDSYLSQKMFFPDQDKVLRKLPKLLFNDTPWLPHESGTPFCHSMIPREVAVRCGISTTKHRILSLRRIQKLSPWATDFGAKEDLCTRLANILHDYSSSQDVLKELLQNADDAGASVIHFLWDRRQHPTQRIFSDEWSTLQGPALCVYNDRTFQMSDIEGIQRLGRGGKGGKRDAIGKYGLGFNTVFHLTDCPAFLTGDRTLCVFDPMLHYLPESDEVSPGAKYNVTKDFRDAFLDVYDTFLPNVFELEQGTLFRLPLRTPAGAATSRICQNSVSEIDMKNMLEALQEDAECLLMFLNHIRSVIFSVISEKDKKPKELLRVEIEGGEPERLEYQKHLQQAAAAGGMDTGKPVRVFYKMKIKNNLSSDPSIWLVGRQIGMDSTETIEGMLLPYGGVAACLDSQPPGRAFCTLPLPGKTGLPIHVNGNFAVDSARRDLRKDSGEGEVSSTWNRLLMQFLLAPLYGQLLKKLCQTLGSVPLKFHNLKTCQDELLQYLQYFPIVTKDVSPVWQQLMTHLYKLVYKDQLPLLPVYQKNINNKNGHRIEVISVCWSAPKVDDSTRGPYFLQNIIENNILECTLQKLGMSLVPAFEHLQKIRDQFLMAEIEVLTLDSPSLCCFLKNLPNFSLPCPLNETPVKHHSNCSALLNFSLSGLCPNDVTCVEGLPLLVTQDDMLRCFSQQELVYQSSAYTLFPQHQHYFSACANGNLKTKQLLLKMGFLKDFTLDESVAYIQEMLTVGIRGYDSNCQRSWLREVWKFFENQICVPESKEEMNELFAKFISLFKGCTLLPVCGSCELIPLESLGTVMPNSQSSVCQILDGLGFAKIDNSLLPPKLTIYCIEPQLLSIEDPTVVLEQLSAHSGLCWNKLKSWDYSSLLRFLSKDLEKLENNQALLGKLKALPVFETYQGKYVSLVSYEKVYRLVSKNPKISKDFKELYEMDARTVLLMDNCLNQSLSQCLGIGEMNDLQQFMLLLLPRVRCFPEAQVLEALKLLLTIKSDYNEEYEAQKADVVSMFQSFAFIRDKENVLRPVSYFYEDNPIFQELGLASRFVPKKFYDSVLPGRKWEVYFFLLDVGLQKVISEEDFLNCAAQVEQEAVSSGTMSQSVRETSKALLSYLFSRPKAELSNSFLKKLSKMRFLVPRVIPDELCCLHSPYVPCKAPVAPQGTLYSTTNVALFWTSAVAFSSNEYVGKEEKAVLEKLGVLCTVSTQVVLKNLSNVCQVTCDTPEAKKTRANVLKLMYRFLSEQGEIDVNCLRGLPVILTDDNEVVEAENVVIHLKCSSDLRPYLYMLPSKLGTYIDFFEKCGVQTEPTIHHYASVLSRIQEETTERVKLHPNLTRAVVRATQFLFQLLEEAEKPVDFSELQELYLPCIDGKLYPSNTLVFSLYQSGQEPLALKSTLHFLVNLSECSITEDKYKQWKVLCLLPENLRPRYFYNIVEEQLEESSLKLCTYQEHCEFRNNLTELLVSLEFQNALITLLKWQSRTKELESMSDGLFSPDQLEVVCCETLCTVKVYNKQLLKGTQDVKTVHVAKMPDDKTKIYLTHQESMDLGEGVHISNILATEVNKLLGEKLDEFTMGILREILVCQGPKKIGRVLERNGVPLHQQSNLNAYDLPPPGEDIPEEWYDSLDMNILHTFVKGDYVGYLDSSQPKEHYLYAVVREVLEPQKSGSGQIPTYRIDLGGGRQEEVSAYDLYHFKRNKPVSDSNKTLMLAVNSTDAAQTVRSDINKYWHQRPLSEVKEEIDACLAQIWRLSEEERKKALRRLYLCYHPDKNLGQEDSAGELFKYLKRKSEEMENRRKSNGSSGGPKSSNSCGRNFSECWSEWDQQAYQHQQRHYEFTSQRSAGGGGGCSTYDFWSYHRRGPNSSRSLSNHRFLEAKRWLQQAECDLQAAASIAENRSPEWLLYMTFRAMEKTLTAVEYNQGGCFERNLSLAKLADQAASYGCDLAKLPEQIAVLRKHGVDDKITQYPKYHALPTIPNEAFSSCKEQDVLLLAWEILNMVKRWLGLSKEL</sequence>
<dbReference type="SUPFAM" id="SSF55874">
    <property type="entry name" value="ATPase domain of HSP90 chaperone/DNA topoisomerase II/histidine kinase"/>
    <property type="match status" value="3"/>
</dbReference>
<dbReference type="Pfam" id="PF05168">
    <property type="entry name" value="HEPN"/>
    <property type="match status" value="1"/>
</dbReference>
<reference evidence="4" key="1">
    <citation type="submission" date="2025-08" db="UniProtKB">
        <authorList>
            <consortium name="RefSeq"/>
        </authorList>
    </citation>
    <scope>IDENTIFICATION</scope>
    <source>
        <tissue evidence="4">Liver</tissue>
    </source>
</reference>
<keyword evidence="3" id="KW-1185">Reference proteome</keyword>
<dbReference type="SUPFAM" id="SSF46565">
    <property type="entry name" value="Chaperone J-domain"/>
    <property type="match status" value="1"/>
</dbReference>
<dbReference type="OMA" id="CLAEIWT"/>
<gene>
    <name evidence="4" type="primary">LOC112542625</name>
</gene>
<protein>
    <submittedName>
        <fullName evidence="4">Sacsin-like isoform X1</fullName>
    </submittedName>
</protein>
<dbReference type="RefSeq" id="XP_025031726.1">
    <property type="nucleotide sequence ID" value="XM_025175958.1"/>
</dbReference>